<reference evidence="3" key="1">
    <citation type="journal article" date="2019" name="Int. J. Syst. Evol. Microbiol.">
        <title>The Global Catalogue of Microorganisms (GCM) 10K type strain sequencing project: providing services to taxonomists for standard genome sequencing and annotation.</title>
        <authorList>
            <consortium name="The Broad Institute Genomics Platform"/>
            <consortium name="The Broad Institute Genome Sequencing Center for Infectious Disease"/>
            <person name="Wu L."/>
            <person name="Ma J."/>
        </authorList>
    </citation>
    <scope>NUCLEOTIDE SEQUENCE [LARGE SCALE GENOMIC DNA]</scope>
    <source>
        <strain evidence="3">CGMCC 1.11013</strain>
    </source>
</reference>
<dbReference type="SUPFAM" id="SSF55298">
    <property type="entry name" value="YjgF-like"/>
    <property type="match status" value="1"/>
</dbReference>
<sequence length="154" mass="15892">MSVAQKLAGLGLALPEPPQPLGSYRAVSEAGDLLFISGQVPLADGKMAYTGRVGEQLTVEDGRRAAQLTALNVLAQIERHLGGFDRLSHIVRVEGHVSSADGFHGQPAVLDGASDLFAAVLGDKAGHARSAFSHSQLPANAAVVLVVIAQVLPA</sequence>
<keyword evidence="3" id="KW-1185">Reference proteome</keyword>
<organism evidence="2 3">
    <name type="scientific">Caballeronia grimmiae</name>
    <dbReference type="NCBI Taxonomy" id="1071679"/>
    <lineage>
        <taxon>Bacteria</taxon>
        <taxon>Pseudomonadati</taxon>
        <taxon>Pseudomonadota</taxon>
        <taxon>Betaproteobacteria</taxon>
        <taxon>Burkholderiales</taxon>
        <taxon>Burkholderiaceae</taxon>
        <taxon>Caballeronia</taxon>
    </lineage>
</organism>
<dbReference type="InterPro" id="IPR035959">
    <property type="entry name" value="RutC-like_sf"/>
</dbReference>
<evidence type="ECO:0000313" key="3">
    <source>
        <dbReference type="Proteomes" id="UP000597138"/>
    </source>
</evidence>
<dbReference type="Pfam" id="PF14588">
    <property type="entry name" value="YjgF_endoribonc"/>
    <property type="match status" value="1"/>
</dbReference>
<gene>
    <name evidence="2" type="ORF">GCM10010985_49330</name>
</gene>
<name>A0ABQ1S043_9BURK</name>
<dbReference type="Proteomes" id="UP000597138">
    <property type="component" value="Unassembled WGS sequence"/>
</dbReference>
<evidence type="ECO:0000259" key="1">
    <source>
        <dbReference type="Pfam" id="PF14588"/>
    </source>
</evidence>
<dbReference type="PANTHER" id="PTHR43760:SF1">
    <property type="entry name" value="ENDORIBONUCLEASE L-PSP_CHORISMATE MUTASE-LIKE DOMAIN-CONTAINING PROTEIN"/>
    <property type="match status" value="1"/>
</dbReference>
<dbReference type="PANTHER" id="PTHR43760">
    <property type="entry name" value="ENDORIBONUCLEASE-RELATED"/>
    <property type="match status" value="1"/>
</dbReference>
<accession>A0ABQ1S043</accession>
<dbReference type="EMBL" id="BMEG01000010">
    <property type="protein sequence ID" value="GGD88856.1"/>
    <property type="molecule type" value="Genomic_DNA"/>
</dbReference>
<dbReference type="InterPro" id="IPR013813">
    <property type="entry name" value="Endoribo_LPSP/chorism_mut-like"/>
</dbReference>
<dbReference type="CDD" id="cd02199">
    <property type="entry name" value="YjgF_YER057c_UK114_like_1"/>
    <property type="match status" value="1"/>
</dbReference>
<dbReference type="RefSeq" id="WP_075583127.1">
    <property type="nucleotide sequence ID" value="NZ_BMEG01000010.1"/>
</dbReference>
<feature type="domain" description="Endoribonuclease L-PSP/chorismate mutase-like" evidence="1">
    <location>
        <begin position="6"/>
        <end position="149"/>
    </location>
</feature>
<dbReference type="Gene3D" id="3.30.1330.40">
    <property type="entry name" value="RutC-like"/>
    <property type="match status" value="1"/>
</dbReference>
<evidence type="ECO:0000313" key="2">
    <source>
        <dbReference type="EMBL" id="GGD88856.1"/>
    </source>
</evidence>
<proteinExistence type="predicted"/>
<protein>
    <recommendedName>
        <fullName evidence="1">Endoribonuclease L-PSP/chorismate mutase-like domain-containing protein</fullName>
    </recommendedName>
</protein>
<comment type="caution">
    <text evidence="2">The sequence shown here is derived from an EMBL/GenBank/DDBJ whole genome shotgun (WGS) entry which is preliminary data.</text>
</comment>